<organism evidence="1 2">
    <name type="scientific">Macrosiphum euphorbiae</name>
    <name type="common">potato aphid</name>
    <dbReference type="NCBI Taxonomy" id="13131"/>
    <lineage>
        <taxon>Eukaryota</taxon>
        <taxon>Metazoa</taxon>
        <taxon>Ecdysozoa</taxon>
        <taxon>Arthropoda</taxon>
        <taxon>Hexapoda</taxon>
        <taxon>Insecta</taxon>
        <taxon>Pterygota</taxon>
        <taxon>Neoptera</taxon>
        <taxon>Paraneoptera</taxon>
        <taxon>Hemiptera</taxon>
        <taxon>Sternorrhyncha</taxon>
        <taxon>Aphidomorpha</taxon>
        <taxon>Aphidoidea</taxon>
        <taxon>Aphididae</taxon>
        <taxon>Macrosiphini</taxon>
        <taxon>Macrosiphum</taxon>
    </lineage>
</organism>
<keyword evidence="2" id="KW-1185">Reference proteome</keyword>
<reference evidence="1 2" key="1">
    <citation type="submission" date="2023-01" db="EMBL/GenBank/DDBJ databases">
        <authorList>
            <person name="Whitehead M."/>
        </authorList>
    </citation>
    <scope>NUCLEOTIDE SEQUENCE [LARGE SCALE GENOMIC DNA]</scope>
</reference>
<proteinExistence type="predicted"/>
<accession>A0AAV0XRZ2</accession>
<dbReference type="Proteomes" id="UP001160148">
    <property type="component" value="Unassembled WGS sequence"/>
</dbReference>
<name>A0AAV0XRZ2_9HEMI</name>
<dbReference type="AlphaFoldDB" id="A0AAV0XRZ2"/>
<gene>
    <name evidence="1" type="ORF">MEUPH1_LOCUS25291</name>
</gene>
<evidence type="ECO:0000313" key="1">
    <source>
        <dbReference type="EMBL" id="CAI6371265.1"/>
    </source>
</evidence>
<sequence>MMRFRFLCSIRTGAIQVNAYGTVVLELVDGKRCGSRRAFSASVAGTSESRMSGVRAMCAVGERSGSRRDRKSFHCLGSRNH</sequence>
<protein>
    <submittedName>
        <fullName evidence="1">Uncharacterized protein</fullName>
    </submittedName>
</protein>
<comment type="caution">
    <text evidence="1">The sequence shown here is derived from an EMBL/GenBank/DDBJ whole genome shotgun (WGS) entry which is preliminary data.</text>
</comment>
<dbReference type="EMBL" id="CARXXK010000871">
    <property type="protein sequence ID" value="CAI6371265.1"/>
    <property type="molecule type" value="Genomic_DNA"/>
</dbReference>
<evidence type="ECO:0000313" key="2">
    <source>
        <dbReference type="Proteomes" id="UP001160148"/>
    </source>
</evidence>